<proteinExistence type="inferred from homology"/>
<dbReference type="GO" id="GO:0022857">
    <property type="term" value="F:transmembrane transporter activity"/>
    <property type="evidence" value="ECO:0007669"/>
    <property type="project" value="UniProtKB-ARBA"/>
</dbReference>
<keyword evidence="5" id="KW-0029">Amino-acid transport</keyword>
<evidence type="ECO:0000259" key="6">
    <source>
        <dbReference type="PROSITE" id="PS50893"/>
    </source>
</evidence>
<evidence type="ECO:0000256" key="3">
    <source>
        <dbReference type="ARBA" id="ARBA00022741"/>
    </source>
</evidence>
<evidence type="ECO:0000313" key="7">
    <source>
        <dbReference type="EMBL" id="SJZ59376.1"/>
    </source>
</evidence>
<dbReference type="SMART" id="SM00382">
    <property type="entry name" value="AAA"/>
    <property type="match status" value="1"/>
</dbReference>
<sequence>MIDVKGISKSFGKGANRFYALRSVSFKAESGESIAIIGKSGSGKSTLIHAISGLEKADSGSVFVEGVDILKLNEKETDKFRAEKLGFVFQQFFVQGDETAYDNISLSLEINNAKSSERTTLIRQALSQVGLEGKEKSLARDLSGGEKQRLAIARAIVNNPKILIADEPTGNLDSQTGAEIEQLLFELNQKGTTLMIVTHDNELAEKCDMQITIKDGEVQNVKRRGVSA</sequence>
<evidence type="ECO:0000256" key="1">
    <source>
        <dbReference type="ARBA" id="ARBA00005417"/>
    </source>
</evidence>
<keyword evidence="8" id="KW-1185">Reference proteome</keyword>
<dbReference type="InterPro" id="IPR003439">
    <property type="entry name" value="ABC_transporter-like_ATP-bd"/>
</dbReference>
<organism evidence="7 8">
    <name type="scientific">Pilibacter termitis</name>
    <dbReference type="NCBI Taxonomy" id="263852"/>
    <lineage>
        <taxon>Bacteria</taxon>
        <taxon>Bacillati</taxon>
        <taxon>Bacillota</taxon>
        <taxon>Bacilli</taxon>
        <taxon>Lactobacillales</taxon>
        <taxon>Enterococcaceae</taxon>
        <taxon>Pilibacter</taxon>
    </lineage>
</organism>
<dbReference type="InterPro" id="IPR017871">
    <property type="entry name" value="ABC_transporter-like_CS"/>
</dbReference>
<evidence type="ECO:0000256" key="2">
    <source>
        <dbReference type="ARBA" id="ARBA00022448"/>
    </source>
</evidence>
<keyword evidence="4 7" id="KW-0067">ATP-binding</keyword>
<dbReference type="STRING" id="263852.SAMN02745116_00850"/>
<dbReference type="InterPro" id="IPR003593">
    <property type="entry name" value="AAA+_ATPase"/>
</dbReference>
<keyword evidence="2" id="KW-0813">Transport</keyword>
<dbReference type="GO" id="GO:0006865">
    <property type="term" value="P:amino acid transport"/>
    <property type="evidence" value="ECO:0007669"/>
    <property type="project" value="UniProtKB-KW"/>
</dbReference>
<protein>
    <submittedName>
        <fullName evidence="7">Putative ABC transport system ATP-binding protein</fullName>
    </submittedName>
</protein>
<gene>
    <name evidence="7" type="ORF">SAMN02745116_00850</name>
</gene>
<feature type="domain" description="ABC transporter" evidence="6">
    <location>
        <begin position="2"/>
        <end position="228"/>
    </location>
</feature>
<dbReference type="RefSeq" id="WP_078806779.1">
    <property type="nucleotide sequence ID" value="NZ_FUXI01000007.1"/>
</dbReference>
<dbReference type="PANTHER" id="PTHR42798:SF7">
    <property type="entry name" value="ALPHA-D-RIBOSE 1-METHYLPHOSPHONATE 5-TRIPHOSPHATE SYNTHASE SUBUNIT PHNL"/>
    <property type="match status" value="1"/>
</dbReference>
<dbReference type="CDD" id="cd03255">
    <property type="entry name" value="ABC_MJ0796_LolCDE_FtsE"/>
    <property type="match status" value="1"/>
</dbReference>
<name>A0A1T4LXM0_9ENTE</name>
<dbReference type="PROSITE" id="PS00211">
    <property type="entry name" value="ABC_TRANSPORTER_1"/>
    <property type="match status" value="1"/>
</dbReference>
<dbReference type="InterPro" id="IPR027417">
    <property type="entry name" value="P-loop_NTPase"/>
</dbReference>
<accession>A0A1T4LXM0</accession>
<evidence type="ECO:0000256" key="4">
    <source>
        <dbReference type="ARBA" id="ARBA00022840"/>
    </source>
</evidence>
<dbReference type="OrthoDB" id="9791546at2"/>
<dbReference type="PROSITE" id="PS50893">
    <property type="entry name" value="ABC_TRANSPORTER_2"/>
    <property type="match status" value="1"/>
</dbReference>
<dbReference type="InterPro" id="IPR017911">
    <property type="entry name" value="MacB-like_ATP-bd"/>
</dbReference>
<dbReference type="Gene3D" id="3.40.50.300">
    <property type="entry name" value="P-loop containing nucleotide triphosphate hydrolases"/>
    <property type="match status" value="1"/>
</dbReference>
<dbReference type="SUPFAM" id="SSF52540">
    <property type="entry name" value="P-loop containing nucleoside triphosphate hydrolases"/>
    <property type="match status" value="1"/>
</dbReference>
<reference evidence="8" key="1">
    <citation type="submission" date="2017-02" db="EMBL/GenBank/DDBJ databases">
        <authorList>
            <person name="Varghese N."/>
            <person name="Submissions S."/>
        </authorList>
    </citation>
    <scope>NUCLEOTIDE SEQUENCE [LARGE SCALE GENOMIC DNA]</scope>
    <source>
        <strain evidence="8">ATCC BAA-1030</strain>
    </source>
</reference>
<comment type="similarity">
    <text evidence="1">Belongs to the ABC transporter superfamily.</text>
</comment>
<dbReference type="FunFam" id="3.40.50.300:FF:000032">
    <property type="entry name" value="Export ABC transporter ATP-binding protein"/>
    <property type="match status" value="1"/>
</dbReference>
<dbReference type="EMBL" id="FUXI01000007">
    <property type="protein sequence ID" value="SJZ59376.1"/>
    <property type="molecule type" value="Genomic_DNA"/>
</dbReference>
<dbReference type="GO" id="GO:0005524">
    <property type="term" value="F:ATP binding"/>
    <property type="evidence" value="ECO:0007669"/>
    <property type="project" value="UniProtKB-KW"/>
</dbReference>
<dbReference type="Pfam" id="PF00005">
    <property type="entry name" value="ABC_tran"/>
    <property type="match status" value="1"/>
</dbReference>
<dbReference type="AlphaFoldDB" id="A0A1T4LXM0"/>
<evidence type="ECO:0000256" key="5">
    <source>
        <dbReference type="ARBA" id="ARBA00022970"/>
    </source>
</evidence>
<dbReference type="GO" id="GO:0016887">
    <property type="term" value="F:ATP hydrolysis activity"/>
    <property type="evidence" value="ECO:0007669"/>
    <property type="project" value="InterPro"/>
</dbReference>
<dbReference type="PANTHER" id="PTHR42798">
    <property type="entry name" value="LIPOPROTEIN-RELEASING SYSTEM ATP-BINDING PROTEIN LOLD"/>
    <property type="match status" value="1"/>
</dbReference>
<keyword evidence="3" id="KW-0547">Nucleotide-binding</keyword>
<evidence type="ECO:0000313" key="8">
    <source>
        <dbReference type="Proteomes" id="UP000190328"/>
    </source>
</evidence>
<dbReference type="GO" id="GO:0098796">
    <property type="term" value="C:membrane protein complex"/>
    <property type="evidence" value="ECO:0007669"/>
    <property type="project" value="UniProtKB-ARBA"/>
</dbReference>
<dbReference type="Proteomes" id="UP000190328">
    <property type="component" value="Unassembled WGS sequence"/>
</dbReference>